<evidence type="ECO:0000313" key="2">
    <source>
        <dbReference type="EMBL" id="GIJ46927.1"/>
    </source>
</evidence>
<accession>A0A8J3YMC0</accession>
<evidence type="ECO:0000256" key="1">
    <source>
        <dbReference type="SAM" id="SignalP"/>
    </source>
</evidence>
<evidence type="ECO:0008006" key="4">
    <source>
        <dbReference type="Google" id="ProtNLM"/>
    </source>
</evidence>
<proteinExistence type="predicted"/>
<dbReference type="Proteomes" id="UP000619260">
    <property type="component" value="Unassembled WGS sequence"/>
</dbReference>
<dbReference type="PROSITE" id="PS51257">
    <property type="entry name" value="PROKAR_LIPOPROTEIN"/>
    <property type="match status" value="1"/>
</dbReference>
<gene>
    <name evidence="2" type="ORF">Val02_38130</name>
</gene>
<sequence length="310" mass="33032">MRLRTVLVHATAILTLLAGCGFGGGSGNSKDDDGPPAGGWPQPDNGRITDAMCQILRPGDWRRAGHPLLADIPLEPLKGGTDMGGNQIWCNSAPANSLKFNLQPTAEAGKIYYGMLLSDRKGRVKVEGDDSMLEENLVEGTDESWFDFGVGVKRHQDLKDYQLTFRQGALVVTLELGAVDDTKEKDPRGSLVKLAKLVWERLPDVGRTDLGTTSKVHLAVTGKGKADISYLKPEGGSEDLKGTSLPWAVDLPMANLGKAPQMFSLSVTGEKPADNPWGTAVACQIVVNGVNVAQNQNIGFAICSGSYTGS</sequence>
<feature type="chain" id="PRO_5039634662" description="Lipoprotein" evidence="1">
    <location>
        <begin position="19"/>
        <end position="310"/>
    </location>
</feature>
<dbReference type="InterPro" id="IPR038468">
    <property type="entry name" value="MmpS_C"/>
</dbReference>
<protein>
    <recommendedName>
        <fullName evidence="4">Lipoprotein</fullName>
    </recommendedName>
</protein>
<keyword evidence="1" id="KW-0732">Signal</keyword>
<organism evidence="2 3">
    <name type="scientific">Virgisporangium aliadipatigenens</name>
    <dbReference type="NCBI Taxonomy" id="741659"/>
    <lineage>
        <taxon>Bacteria</taxon>
        <taxon>Bacillati</taxon>
        <taxon>Actinomycetota</taxon>
        <taxon>Actinomycetes</taxon>
        <taxon>Micromonosporales</taxon>
        <taxon>Micromonosporaceae</taxon>
        <taxon>Virgisporangium</taxon>
    </lineage>
</organism>
<feature type="signal peptide" evidence="1">
    <location>
        <begin position="1"/>
        <end position="18"/>
    </location>
</feature>
<keyword evidence="3" id="KW-1185">Reference proteome</keyword>
<dbReference type="EMBL" id="BOPF01000013">
    <property type="protein sequence ID" value="GIJ46927.1"/>
    <property type="molecule type" value="Genomic_DNA"/>
</dbReference>
<name>A0A8J3YMC0_9ACTN</name>
<comment type="caution">
    <text evidence="2">The sequence shown here is derived from an EMBL/GenBank/DDBJ whole genome shotgun (WGS) entry which is preliminary data.</text>
</comment>
<dbReference type="RefSeq" id="WP_203900457.1">
    <property type="nucleotide sequence ID" value="NZ_BOPF01000013.1"/>
</dbReference>
<dbReference type="AlphaFoldDB" id="A0A8J3YMC0"/>
<dbReference type="Gene3D" id="2.60.40.2880">
    <property type="entry name" value="MmpS1-5, C-terminal soluble domain"/>
    <property type="match status" value="1"/>
</dbReference>
<reference evidence="2" key="1">
    <citation type="submission" date="2021-01" db="EMBL/GenBank/DDBJ databases">
        <title>Whole genome shotgun sequence of Virgisporangium aliadipatigenens NBRC 105644.</title>
        <authorList>
            <person name="Komaki H."/>
            <person name="Tamura T."/>
        </authorList>
    </citation>
    <scope>NUCLEOTIDE SEQUENCE</scope>
    <source>
        <strain evidence="2">NBRC 105644</strain>
    </source>
</reference>
<evidence type="ECO:0000313" key="3">
    <source>
        <dbReference type="Proteomes" id="UP000619260"/>
    </source>
</evidence>